<evidence type="ECO:0000313" key="3">
    <source>
        <dbReference type="EMBL" id="CAJ1405666.1"/>
    </source>
</evidence>
<feature type="transmembrane region" description="Helical" evidence="2">
    <location>
        <begin position="87"/>
        <end position="104"/>
    </location>
</feature>
<feature type="transmembrane region" description="Helical" evidence="2">
    <location>
        <begin position="147"/>
        <end position="165"/>
    </location>
</feature>
<keyword evidence="4" id="KW-1185">Reference proteome</keyword>
<sequence>MSGSRSGDSMEGVVLVPPCSHVDRIRGSHGQRCAGEEDRRPASNADPRPPDECWHFGLRLWLLCHLFQQGGQRQTAQHELAREARRLVVMVFTVIMAVAGKIALDPSMGMLRTAKEVRKMHRYSGRIMLVAAWVCSIMGWYTFQKMAILPVAIFALPLLAFVKVMM</sequence>
<proteinExistence type="predicted"/>
<keyword evidence="2" id="KW-0812">Transmembrane</keyword>
<feature type="transmembrane region" description="Helical" evidence="2">
    <location>
        <begin position="125"/>
        <end position="141"/>
    </location>
</feature>
<evidence type="ECO:0000313" key="4">
    <source>
        <dbReference type="Proteomes" id="UP001178507"/>
    </source>
</evidence>
<organism evidence="3 4">
    <name type="scientific">Effrenium voratum</name>
    <dbReference type="NCBI Taxonomy" id="2562239"/>
    <lineage>
        <taxon>Eukaryota</taxon>
        <taxon>Sar</taxon>
        <taxon>Alveolata</taxon>
        <taxon>Dinophyceae</taxon>
        <taxon>Suessiales</taxon>
        <taxon>Symbiodiniaceae</taxon>
        <taxon>Effrenium</taxon>
    </lineage>
</organism>
<comment type="caution">
    <text evidence="3">The sequence shown here is derived from an EMBL/GenBank/DDBJ whole genome shotgun (WGS) entry which is preliminary data.</text>
</comment>
<evidence type="ECO:0000256" key="1">
    <source>
        <dbReference type="SAM" id="MobiDB-lite"/>
    </source>
</evidence>
<dbReference type="Proteomes" id="UP001178507">
    <property type="component" value="Unassembled WGS sequence"/>
</dbReference>
<feature type="region of interest" description="Disordered" evidence="1">
    <location>
        <begin position="21"/>
        <end position="48"/>
    </location>
</feature>
<evidence type="ECO:0000256" key="2">
    <source>
        <dbReference type="SAM" id="Phobius"/>
    </source>
</evidence>
<dbReference type="AlphaFoldDB" id="A0AA36NIV7"/>
<gene>
    <name evidence="3" type="ORF">EVOR1521_LOCUS27822</name>
</gene>
<keyword evidence="2" id="KW-1133">Transmembrane helix</keyword>
<dbReference type="EMBL" id="CAUJNA010003596">
    <property type="protein sequence ID" value="CAJ1405666.1"/>
    <property type="molecule type" value="Genomic_DNA"/>
</dbReference>
<reference evidence="3" key="1">
    <citation type="submission" date="2023-08" db="EMBL/GenBank/DDBJ databases">
        <authorList>
            <person name="Chen Y."/>
            <person name="Shah S."/>
            <person name="Dougan E. K."/>
            <person name="Thang M."/>
            <person name="Chan C."/>
        </authorList>
    </citation>
    <scope>NUCLEOTIDE SEQUENCE</scope>
</reference>
<accession>A0AA36NIV7</accession>
<keyword evidence="2" id="KW-0472">Membrane</keyword>
<name>A0AA36NIV7_9DINO</name>
<protein>
    <submittedName>
        <fullName evidence="3">Uncharacterized protein</fullName>
    </submittedName>
</protein>